<keyword evidence="2" id="KW-1185">Reference proteome</keyword>
<comment type="caution">
    <text evidence="1">The sequence shown here is derived from an EMBL/GenBank/DDBJ whole genome shotgun (WGS) entry which is preliminary data.</text>
</comment>
<feature type="non-terminal residue" evidence="1">
    <location>
        <position position="1"/>
    </location>
</feature>
<organism evidence="1 2">
    <name type="scientific">Pristionchus mayeri</name>
    <dbReference type="NCBI Taxonomy" id="1317129"/>
    <lineage>
        <taxon>Eukaryota</taxon>
        <taxon>Metazoa</taxon>
        <taxon>Ecdysozoa</taxon>
        <taxon>Nematoda</taxon>
        <taxon>Chromadorea</taxon>
        <taxon>Rhabditida</taxon>
        <taxon>Rhabditina</taxon>
        <taxon>Diplogasteromorpha</taxon>
        <taxon>Diplogasteroidea</taxon>
        <taxon>Neodiplogasteridae</taxon>
        <taxon>Pristionchus</taxon>
    </lineage>
</organism>
<reference evidence="2" key="1">
    <citation type="submission" date="2022-10" db="EMBL/GenBank/DDBJ databases">
        <title>Genome assembly of Pristionchus species.</title>
        <authorList>
            <person name="Yoshida K."/>
            <person name="Sommer R.J."/>
        </authorList>
    </citation>
    <scope>NUCLEOTIDE SEQUENCE [LARGE SCALE GENOMIC DNA]</scope>
    <source>
        <strain evidence="2">RS5460</strain>
    </source>
</reference>
<proteinExistence type="predicted"/>
<dbReference type="Proteomes" id="UP001328107">
    <property type="component" value="Unassembled WGS sequence"/>
</dbReference>
<name>A0AAN5DGL0_9BILA</name>
<dbReference type="EMBL" id="BTRK01000006">
    <property type="protein sequence ID" value="GMR62888.1"/>
    <property type="molecule type" value="Genomic_DNA"/>
</dbReference>
<sequence length="167" mass="18702">VNMIQCTAIQITSTGNCVIFGAEISATFGQCPVPFTCLLRTNTGCVPKWRRPIDMGYIRHYCTGKIEAPPMDDGIPSLVYEYDYSNYHYILSALMHDGTNAVFENSNGGRMVSKSSKHLHTNVFSRVQTVNVYDDTTKRQINAYDTTVNRFIYCANKAYIAVSSDIT</sequence>
<gene>
    <name evidence="1" type="ORF">PMAYCL1PPCAC_33083</name>
</gene>
<feature type="non-terminal residue" evidence="1">
    <location>
        <position position="167"/>
    </location>
</feature>
<dbReference type="AlphaFoldDB" id="A0AAN5DGL0"/>
<accession>A0AAN5DGL0</accession>
<evidence type="ECO:0000313" key="2">
    <source>
        <dbReference type="Proteomes" id="UP001328107"/>
    </source>
</evidence>
<protein>
    <submittedName>
        <fullName evidence="1">Uncharacterized protein</fullName>
    </submittedName>
</protein>
<evidence type="ECO:0000313" key="1">
    <source>
        <dbReference type="EMBL" id="GMR62888.1"/>
    </source>
</evidence>